<gene>
    <name evidence="1" type="primary">csy1</name>
    <name evidence="1" type="ORF">DC077_01410</name>
    <name evidence="2" type="ORF">DC078_05215</name>
</gene>
<evidence type="ECO:0000313" key="3">
    <source>
        <dbReference type="Proteomes" id="UP000245059"/>
    </source>
</evidence>
<reference evidence="3 4" key="2">
    <citation type="submission" date="2018-05" db="EMBL/GenBank/DDBJ databases">
        <title>Ignatzschineria dubaiensis sp. nov., isolated from necrotic foot tissues of dromedaries (Camelus dromedarius) and associated maggots in Dubai, United Arab Emirates.</title>
        <authorList>
            <person name="Tsang C.C."/>
            <person name="Tang J.Y.M."/>
            <person name="Fong J.Y.H."/>
            <person name="Kinne J."/>
            <person name="Lee H.H."/>
            <person name="Joseph M."/>
            <person name="Jose S."/>
            <person name="Schuster R.K."/>
            <person name="Tang Y."/>
            <person name="Sivakumar S."/>
            <person name="Chen J.H.K."/>
            <person name="Teng J.L.L."/>
            <person name="Lau S.K.P."/>
            <person name="Wernery U."/>
            <person name="Woo P.C.Y."/>
        </authorList>
    </citation>
    <scope>NUCLEOTIDE SEQUENCE [LARGE SCALE GENOMIC DNA]</scope>
    <source>
        <strain evidence="3">UAE-HKU57</strain>
        <strain evidence="4">UAE-HKU58</strain>
    </source>
</reference>
<dbReference type="OrthoDB" id="9815616at2"/>
<organism evidence="1 3">
    <name type="scientific">Ignatzschineria cameli</name>
    <dbReference type="NCBI Taxonomy" id="2182793"/>
    <lineage>
        <taxon>Bacteria</taxon>
        <taxon>Pseudomonadati</taxon>
        <taxon>Pseudomonadota</taxon>
        <taxon>Gammaproteobacteria</taxon>
        <taxon>Cardiobacteriales</taxon>
        <taxon>Ignatzschineriaceae</taxon>
        <taxon>Ignatzschineria</taxon>
    </lineage>
</organism>
<dbReference type="Proteomes" id="UP000245217">
    <property type="component" value="Unassembled WGS sequence"/>
</dbReference>
<dbReference type="EMBL" id="QEWW01000001">
    <property type="protein sequence ID" value="PWD87964.1"/>
    <property type="molecule type" value="Genomic_DNA"/>
</dbReference>
<accession>A0A2U2AT95</accession>
<dbReference type="RefSeq" id="WP_109201528.1">
    <property type="nucleotide sequence ID" value="NZ_QEWS01000003.1"/>
</dbReference>
<keyword evidence="4" id="KW-1185">Reference proteome</keyword>
<dbReference type="Pfam" id="PF09611">
    <property type="entry name" value="Cas_Csy1"/>
    <property type="match status" value="1"/>
</dbReference>
<dbReference type="AlphaFoldDB" id="A0A2U2AT95"/>
<dbReference type="Proteomes" id="UP000245059">
    <property type="component" value="Unassembled WGS sequence"/>
</dbReference>
<evidence type="ECO:0000313" key="4">
    <source>
        <dbReference type="Proteomes" id="UP000245217"/>
    </source>
</evidence>
<sequence length="443" mass="51533">METLTSSIVKERLRLFFEKELKISPDTIEEWFEKNIERAAGLQAGTHISKGVHSSSKGSNFTFKPSGQEFDHYVGTHSIEKPLLDVTGNGASITLMRVVTAPITEDKSLYDLLMTDDEVLDGLFSKDKERSKAMQKALKEIFVNDEEVIVDGDWNKMLIWPVDGCDSIDDEQYHNLIPLHASALLYEANQRINQRYSDEMKAARKARQDWQKIDPEKKELRAEKLQDLKPYFNFQNLARIHLGGAHPRNVGLHTHNLFGRNHLLPSFPPTGQLRDNYYLHPDSDSIFDSRLSYHCRNAFRELEIALRRIQYHDKINIDIKLQIRDALDTIFYRIIQVIEQYQRKAAGWSDDYNLELVEKHWLDPDNPRFEEKPLNRMEIERISSRIQGWIVNVIQKNPKLSSLLSSQNIADTEYQEWLKMLKITLFSSLIPLDNLLSEETTHV</sequence>
<proteinExistence type="predicted"/>
<dbReference type="NCBIfam" id="TIGR02564">
    <property type="entry name" value="cas_Csy1"/>
    <property type="match status" value="1"/>
</dbReference>
<name>A0A2U2AT95_9GAMM</name>
<comment type="caution">
    <text evidence="1">The sequence shown here is derived from an EMBL/GenBank/DDBJ whole genome shotgun (WGS) entry which is preliminary data.</text>
</comment>
<protein>
    <submittedName>
        <fullName evidence="1">Type I-F CRISPR-associated protein Csy1</fullName>
    </submittedName>
</protein>
<dbReference type="InterPro" id="IPR013397">
    <property type="entry name" value="CRISPR-assoc_prot_Csy1"/>
</dbReference>
<reference evidence="1" key="1">
    <citation type="journal article" date="2018" name="Genome Announc.">
        <title>Ignatzschineria cameli sp. nov., isolated from necrotic foot tissue of dromedaries (Camelus dromedarius) and associated maggots (Wohlfahrtia species) in Dubai.</title>
        <authorList>
            <person name="Tsang C.C."/>
            <person name="Tang J.Y."/>
            <person name="Fong J.Y."/>
            <person name="Kinne J."/>
            <person name="Lee H.H."/>
            <person name="Joseph M."/>
            <person name="Jose S."/>
            <person name="Schuster R.K."/>
            <person name="Tang Y."/>
            <person name="Sivakumar S."/>
            <person name="Chen J.H."/>
            <person name="Teng J.L."/>
            <person name="Lau S.K."/>
            <person name="Wernery U."/>
            <person name="Woo P.C."/>
        </authorList>
    </citation>
    <scope>NUCLEOTIDE SEQUENCE</scope>
    <source>
        <strain evidence="1">UAE-HKU57</strain>
        <strain evidence="2">UAE-HKU58</strain>
    </source>
</reference>
<evidence type="ECO:0000313" key="1">
    <source>
        <dbReference type="EMBL" id="PWD87964.1"/>
    </source>
</evidence>
<dbReference type="EMBL" id="QEWV01000003">
    <property type="protein sequence ID" value="PWD93215.1"/>
    <property type="molecule type" value="Genomic_DNA"/>
</dbReference>
<evidence type="ECO:0000313" key="2">
    <source>
        <dbReference type="EMBL" id="PWD93215.1"/>
    </source>
</evidence>